<dbReference type="Gene3D" id="3.90.550.10">
    <property type="entry name" value="Spore Coat Polysaccharide Biosynthesis Protein SpsA, Chain A"/>
    <property type="match status" value="1"/>
</dbReference>
<accession>A0A1V9ZR38</accession>
<keyword evidence="4" id="KW-1185">Reference proteome</keyword>
<dbReference type="AlphaFoldDB" id="A0A1V9ZR38"/>
<dbReference type="Proteomes" id="UP000243217">
    <property type="component" value="Unassembled WGS sequence"/>
</dbReference>
<dbReference type="InterPro" id="IPR003329">
    <property type="entry name" value="Cytidylyl_trans"/>
</dbReference>
<evidence type="ECO:0000256" key="2">
    <source>
        <dbReference type="ARBA" id="ARBA00022695"/>
    </source>
</evidence>
<dbReference type="CDD" id="cd02517">
    <property type="entry name" value="CMP-KDO-Synthetase"/>
    <property type="match status" value="1"/>
</dbReference>
<organism evidence="3 4">
    <name type="scientific">Thraustotheca clavata</name>
    <dbReference type="NCBI Taxonomy" id="74557"/>
    <lineage>
        <taxon>Eukaryota</taxon>
        <taxon>Sar</taxon>
        <taxon>Stramenopiles</taxon>
        <taxon>Oomycota</taxon>
        <taxon>Saprolegniomycetes</taxon>
        <taxon>Saprolegniales</taxon>
        <taxon>Achlyaceae</taxon>
        <taxon>Thraustotheca</taxon>
    </lineage>
</organism>
<keyword evidence="1 3" id="KW-0808">Transferase</keyword>
<dbReference type="OrthoDB" id="10262032at2759"/>
<proteinExistence type="inferred from homology"/>
<dbReference type="NCBIfam" id="NF003950">
    <property type="entry name" value="PRK05450.1-3"/>
    <property type="match status" value="1"/>
</dbReference>
<dbReference type="EMBL" id="JNBS01001698">
    <property type="protein sequence ID" value="OQS00488.1"/>
    <property type="molecule type" value="Genomic_DNA"/>
</dbReference>
<dbReference type="NCBIfam" id="NF003952">
    <property type="entry name" value="PRK05450.1-5"/>
    <property type="match status" value="1"/>
</dbReference>
<gene>
    <name evidence="3" type="ORF">THRCLA_05943</name>
</gene>
<dbReference type="InterPro" id="IPR029044">
    <property type="entry name" value="Nucleotide-diphossugar_trans"/>
</dbReference>
<dbReference type="SUPFAM" id="SSF53448">
    <property type="entry name" value="Nucleotide-diphospho-sugar transferases"/>
    <property type="match status" value="1"/>
</dbReference>
<evidence type="ECO:0000313" key="4">
    <source>
        <dbReference type="Proteomes" id="UP000243217"/>
    </source>
</evidence>
<dbReference type="PANTHER" id="PTHR42866">
    <property type="entry name" value="3-DEOXY-MANNO-OCTULOSONATE CYTIDYLYLTRANSFERASE"/>
    <property type="match status" value="1"/>
</dbReference>
<dbReference type="STRING" id="74557.A0A1V9ZR38"/>
<reference evidence="3 4" key="1">
    <citation type="journal article" date="2014" name="Genome Biol. Evol.">
        <title>The secreted proteins of Achlya hypogyna and Thraustotheca clavata identify the ancestral oomycete secretome and reveal gene acquisitions by horizontal gene transfer.</title>
        <authorList>
            <person name="Misner I."/>
            <person name="Blouin N."/>
            <person name="Leonard G."/>
            <person name="Richards T.A."/>
            <person name="Lane C.E."/>
        </authorList>
    </citation>
    <scope>NUCLEOTIDE SEQUENCE [LARGE SCALE GENOMIC DNA]</scope>
    <source>
        <strain evidence="3 4">ATCC 34112</strain>
    </source>
</reference>
<evidence type="ECO:0000313" key="3">
    <source>
        <dbReference type="EMBL" id="OQS00488.1"/>
    </source>
</evidence>
<comment type="caution">
    <text evidence="3">The sequence shown here is derived from an EMBL/GenBank/DDBJ whole genome shotgun (WGS) entry which is preliminary data.</text>
</comment>
<dbReference type="PANTHER" id="PTHR42866:SF2">
    <property type="entry name" value="3-DEOXY-MANNO-OCTULOSONATE CYTIDYLYLTRANSFERASE, MITOCHONDRIAL"/>
    <property type="match status" value="1"/>
</dbReference>
<dbReference type="NCBIfam" id="TIGR00466">
    <property type="entry name" value="kdsB"/>
    <property type="match status" value="1"/>
</dbReference>
<sequence length="248" mass="27072">MRAVGIIPARLRSTRFDAKPLALICGKPMIQHTFEAASKSTKLAGLFVATDAQEIAAIVQATGGHQAAILTESAIPTGTERVAQALKMLDTSYDIVVNIQGDEPGVNAKHIDLCIEALENDKDCVMSSLIAPVSDEKEARSHHVVKCVTNAQMHAMYFSRALIPASKDDTFDPTRTMKHIGLYAYRLSFLLDIFPTLPSPLGQIEDLEQLRVLEAGYKIKMVRVDHANPGVDLPEDIAKLEAILSLQQ</sequence>
<evidence type="ECO:0000256" key="1">
    <source>
        <dbReference type="ARBA" id="ARBA00022679"/>
    </source>
</evidence>
<dbReference type="GO" id="GO:0005829">
    <property type="term" value="C:cytosol"/>
    <property type="evidence" value="ECO:0007669"/>
    <property type="project" value="TreeGrafter"/>
</dbReference>
<keyword evidence="2 3" id="KW-0548">Nucleotidyltransferase</keyword>
<protein>
    <submittedName>
        <fullName evidence="3">3-deoxy-manno-octulosonate cytidylyltransferase</fullName>
    </submittedName>
</protein>
<dbReference type="GO" id="GO:0008690">
    <property type="term" value="F:3-deoxy-manno-octulosonate cytidylyltransferase activity"/>
    <property type="evidence" value="ECO:0007669"/>
    <property type="project" value="InterPro"/>
</dbReference>
<name>A0A1V9ZR38_9STRA</name>
<dbReference type="Pfam" id="PF02348">
    <property type="entry name" value="CTP_transf_3"/>
    <property type="match status" value="1"/>
</dbReference>
<dbReference type="HAMAP" id="MF_00057">
    <property type="entry name" value="KdsB"/>
    <property type="match status" value="1"/>
</dbReference>
<dbReference type="InterPro" id="IPR004528">
    <property type="entry name" value="KdsB"/>
</dbReference>